<evidence type="ECO:0000313" key="1">
    <source>
        <dbReference type="Ensembl" id="ENSPNYP00000005647.1"/>
    </source>
</evidence>
<proteinExistence type="predicted"/>
<organism evidence="1">
    <name type="scientific">Pundamilia nyererei</name>
    <dbReference type="NCBI Taxonomy" id="303518"/>
    <lineage>
        <taxon>Eukaryota</taxon>
        <taxon>Metazoa</taxon>
        <taxon>Chordata</taxon>
        <taxon>Craniata</taxon>
        <taxon>Vertebrata</taxon>
        <taxon>Euteleostomi</taxon>
        <taxon>Actinopterygii</taxon>
        <taxon>Neopterygii</taxon>
        <taxon>Teleostei</taxon>
        <taxon>Neoteleostei</taxon>
        <taxon>Acanthomorphata</taxon>
        <taxon>Ovalentaria</taxon>
        <taxon>Cichlomorphae</taxon>
        <taxon>Cichliformes</taxon>
        <taxon>Cichlidae</taxon>
        <taxon>African cichlids</taxon>
        <taxon>Pseudocrenilabrinae</taxon>
        <taxon>Haplochromini</taxon>
        <taxon>Pundamilia</taxon>
    </lineage>
</organism>
<sequence length="77" mass="9204">MKYIFLGYKSVIIPPHYKVSNSPEVRGAVTQDYLVDRKFNILHFDDCITKFSLKTEFIIHRARLVWSRTKTFFLTDF</sequence>
<name>A0A3B4F511_9CICH</name>
<dbReference type="Ensembl" id="ENSPNYT00000005791.1">
    <property type="protein sequence ID" value="ENSPNYP00000005647.1"/>
    <property type="gene ID" value="ENSPNYG00000004367.1"/>
</dbReference>
<protein>
    <submittedName>
        <fullName evidence="1">Uncharacterized protein</fullName>
    </submittedName>
</protein>
<reference evidence="1" key="1">
    <citation type="submission" date="2023-09" db="UniProtKB">
        <authorList>
            <consortium name="Ensembl"/>
        </authorList>
    </citation>
    <scope>IDENTIFICATION</scope>
</reference>
<dbReference type="AlphaFoldDB" id="A0A3B4F511"/>
<accession>A0A3B4F511</accession>